<evidence type="ECO:0000259" key="1">
    <source>
        <dbReference type="PROSITE" id="PS51186"/>
    </source>
</evidence>
<proteinExistence type="predicted"/>
<dbReference type="PANTHER" id="PTHR43610:SF1">
    <property type="entry name" value="N-ACETYLTRANSFERASE DOMAIN-CONTAINING PROTEIN"/>
    <property type="match status" value="1"/>
</dbReference>
<protein>
    <submittedName>
        <fullName evidence="2">GNAT family N-acetyltransferase</fullName>
    </submittedName>
</protein>
<accession>A0A1V0AGE5</accession>
<sequence>MPEGLPEGPFAEKPTLKGARVTLRPVGPEHVEGLIESVSDPDVRRLTGSHATFDPDQLRAWYATRGDHPDRLDLAIMAGDEYVGEVVLNELDAPNLSCNLRIGLVGPRVFGKGYGTEAIELVLGHAFGTTPLHRIRLGVYAFNERARHVYKKIGFVEEGVERDALLWDGQWHDCVLMAILRPEWQAASRGLA</sequence>
<keyword evidence="3" id="KW-1185">Reference proteome</keyword>
<dbReference type="EMBL" id="CP017717">
    <property type="protein sequence ID" value="AQZ69263.1"/>
    <property type="molecule type" value="Genomic_DNA"/>
</dbReference>
<dbReference type="KEGG" id="noa:BKM31_54330"/>
<dbReference type="STRING" id="1909395.BKM31_54330"/>
<reference evidence="3" key="1">
    <citation type="journal article" date="2017" name="Med. Chem. Commun.">
        <title>Nonomuraea sp. ATCC 55076 harbours the largest actinomycete chromosome to date and the kistamicin biosynthetic gene cluster.</title>
        <authorList>
            <person name="Nazari B."/>
            <person name="Forneris C.C."/>
            <person name="Gibson M.I."/>
            <person name="Moon K."/>
            <person name="Schramma K.R."/>
            <person name="Seyedsayamdost M.R."/>
        </authorList>
    </citation>
    <scope>NUCLEOTIDE SEQUENCE [LARGE SCALE GENOMIC DNA]</scope>
    <source>
        <strain evidence="3">ATCC 55076</strain>
    </source>
</reference>
<dbReference type="Gene3D" id="3.40.630.30">
    <property type="match status" value="1"/>
</dbReference>
<dbReference type="PROSITE" id="PS51186">
    <property type="entry name" value="GNAT"/>
    <property type="match status" value="1"/>
</dbReference>
<dbReference type="OrthoDB" id="9814648at2"/>
<evidence type="ECO:0000313" key="3">
    <source>
        <dbReference type="Proteomes" id="UP000190797"/>
    </source>
</evidence>
<dbReference type="RefSeq" id="WP_080045652.1">
    <property type="nucleotide sequence ID" value="NZ_CP017717.1"/>
</dbReference>
<dbReference type="PANTHER" id="PTHR43610">
    <property type="entry name" value="BLL6696 PROTEIN"/>
    <property type="match status" value="1"/>
</dbReference>
<dbReference type="AlphaFoldDB" id="A0A1V0AGE5"/>
<dbReference type="InterPro" id="IPR000182">
    <property type="entry name" value="GNAT_dom"/>
</dbReference>
<name>A0A1V0AGE5_9ACTN</name>
<evidence type="ECO:0000313" key="2">
    <source>
        <dbReference type="EMBL" id="AQZ69263.1"/>
    </source>
</evidence>
<dbReference type="InterPro" id="IPR016181">
    <property type="entry name" value="Acyl_CoA_acyltransferase"/>
</dbReference>
<dbReference type="GO" id="GO:0016747">
    <property type="term" value="F:acyltransferase activity, transferring groups other than amino-acyl groups"/>
    <property type="evidence" value="ECO:0007669"/>
    <property type="project" value="InterPro"/>
</dbReference>
<dbReference type="Pfam" id="PF13302">
    <property type="entry name" value="Acetyltransf_3"/>
    <property type="match status" value="1"/>
</dbReference>
<dbReference type="SUPFAM" id="SSF55729">
    <property type="entry name" value="Acyl-CoA N-acyltransferases (Nat)"/>
    <property type="match status" value="1"/>
</dbReference>
<keyword evidence="2" id="KW-0808">Transferase</keyword>
<gene>
    <name evidence="2" type="ORF">BKM31_54330</name>
</gene>
<feature type="domain" description="N-acetyltransferase" evidence="1">
    <location>
        <begin position="21"/>
        <end position="182"/>
    </location>
</feature>
<organism evidence="2 3">
    <name type="scientific">[Actinomadura] parvosata subsp. kistnae</name>
    <dbReference type="NCBI Taxonomy" id="1909395"/>
    <lineage>
        <taxon>Bacteria</taxon>
        <taxon>Bacillati</taxon>
        <taxon>Actinomycetota</taxon>
        <taxon>Actinomycetes</taxon>
        <taxon>Streptosporangiales</taxon>
        <taxon>Streptosporangiaceae</taxon>
        <taxon>Nonomuraea</taxon>
    </lineage>
</organism>
<dbReference type="Proteomes" id="UP000190797">
    <property type="component" value="Chromosome"/>
</dbReference>